<reference evidence="1" key="2">
    <citation type="submission" date="2021-04" db="EMBL/GenBank/DDBJ databases">
        <authorList>
            <person name="Gilroy R."/>
        </authorList>
    </citation>
    <scope>NUCLEOTIDE SEQUENCE</scope>
    <source>
        <strain evidence="1">ChiBcec1-1630</strain>
    </source>
</reference>
<organism evidence="1 2">
    <name type="scientific">Candidatus Eisenbergiella intestinigallinarum</name>
    <dbReference type="NCBI Taxonomy" id="2838549"/>
    <lineage>
        <taxon>Bacteria</taxon>
        <taxon>Bacillati</taxon>
        <taxon>Bacillota</taxon>
        <taxon>Clostridia</taxon>
        <taxon>Lachnospirales</taxon>
        <taxon>Lachnospiraceae</taxon>
        <taxon>Eisenbergiella</taxon>
    </lineage>
</organism>
<dbReference type="Proteomes" id="UP000823922">
    <property type="component" value="Unassembled WGS sequence"/>
</dbReference>
<dbReference type="AlphaFoldDB" id="A0A9D2QM50"/>
<evidence type="ECO:0000313" key="1">
    <source>
        <dbReference type="EMBL" id="HJC88609.1"/>
    </source>
</evidence>
<dbReference type="EMBL" id="DWVS01000292">
    <property type="protein sequence ID" value="HJC88609.1"/>
    <property type="molecule type" value="Genomic_DNA"/>
</dbReference>
<reference evidence="1" key="1">
    <citation type="journal article" date="2021" name="PeerJ">
        <title>Extensive microbial diversity within the chicken gut microbiome revealed by metagenomics and culture.</title>
        <authorList>
            <person name="Gilroy R."/>
            <person name="Ravi A."/>
            <person name="Getino M."/>
            <person name="Pursley I."/>
            <person name="Horton D.L."/>
            <person name="Alikhan N.F."/>
            <person name="Baker D."/>
            <person name="Gharbi K."/>
            <person name="Hall N."/>
            <person name="Watson M."/>
            <person name="Adriaenssens E.M."/>
            <person name="Foster-Nyarko E."/>
            <person name="Jarju S."/>
            <person name="Secka A."/>
            <person name="Antonio M."/>
            <person name="Oren A."/>
            <person name="Chaudhuri R.R."/>
            <person name="La Ragione R."/>
            <person name="Hildebrand F."/>
            <person name="Pallen M.J."/>
        </authorList>
    </citation>
    <scope>NUCLEOTIDE SEQUENCE</scope>
    <source>
        <strain evidence="1">ChiBcec1-1630</strain>
    </source>
</reference>
<feature type="non-terminal residue" evidence="1">
    <location>
        <position position="1"/>
    </location>
</feature>
<evidence type="ECO:0000313" key="2">
    <source>
        <dbReference type="Proteomes" id="UP000823922"/>
    </source>
</evidence>
<protein>
    <submittedName>
        <fullName evidence="1">Uncharacterized protein</fullName>
    </submittedName>
</protein>
<gene>
    <name evidence="1" type="ORF">H9926_11415</name>
</gene>
<name>A0A9D2QM50_9FIRM</name>
<sequence length="215" mass="24597">HFLHAASLSAEIKRFRMERLAELLDDNTGLFGVIHVIPANFTNPADYIPMCDSCKAGKIPLPEQLNNYIQGRMMPNVDGVWFPSEDGLRDFQLLRLFNNGTVELKYNLYLQEWRGEKYLASFEFLNAIGDIVEGTAEIYKALGRHSTMYICTSIIGCKGYWNFDNRSAAYPVASKVDRDRIFCTPIEVRDILDAENVDKMIEECKTMTRYALGMK</sequence>
<accession>A0A9D2QM50</accession>
<proteinExistence type="predicted"/>
<comment type="caution">
    <text evidence="1">The sequence shown here is derived from an EMBL/GenBank/DDBJ whole genome shotgun (WGS) entry which is preliminary data.</text>
</comment>